<dbReference type="GO" id="GO:0006487">
    <property type="term" value="P:protein N-linked glycosylation"/>
    <property type="evidence" value="ECO:0007669"/>
    <property type="project" value="TreeGrafter"/>
</dbReference>
<accession>A0A9N9Y1Y0</accession>
<dbReference type="InterPro" id="IPR002685">
    <property type="entry name" value="Glyco_trans_15"/>
</dbReference>
<dbReference type="GO" id="GO:0005794">
    <property type="term" value="C:Golgi apparatus"/>
    <property type="evidence" value="ECO:0007669"/>
    <property type="project" value="TreeGrafter"/>
</dbReference>
<keyword evidence="2" id="KW-0328">Glycosyltransferase</keyword>
<comment type="similarity">
    <text evidence="1">Belongs to the glycosyltransferase 15 family.</text>
</comment>
<comment type="caution">
    <text evidence="6">The sequence shown here is derived from an EMBL/GenBank/DDBJ whole genome shotgun (WGS) entry which is preliminary data.</text>
</comment>
<name>A0A9N9Y1Y0_9HYPO</name>
<dbReference type="Proteomes" id="UP000754883">
    <property type="component" value="Unassembled WGS sequence"/>
</dbReference>
<dbReference type="SUPFAM" id="SSF53448">
    <property type="entry name" value="Nucleotide-diphospho-sugar transferases"/>
    <property type="match status" value="1"/>
</dbReference>
<keyword evidence="3" id="KW-0808">Transferase</keyword>
<dbReference type="PIRSF" id="PIRSF018153">
    <property type="entry name" value="Glyco_trans_15"/>
    <property type="match status" value="1"/>
</dbReference>
<evidence type="ECO:0000313" key="7">
    <source>
        <dbReference type="Proteomes" id="UP000754883"/>
    </source>
</evidence>
<keyword evidence="5" id="KW-1133">Transmembrane helix</keyword>
<evidence type="ECO:0000256" key="4">
    <source>
        <dbReference type="PIRSR" id="PIRSR018153-1"/>
    </source>
</evidence>
<keyword evidence="7" id="KW-1185">Reference proteome</keyword>
<keyword evidence="5" id="KW-0472">Membrane</keyword>
<dbReference type="GO" id="GO:0000026">
    <property type="term" value="F:alpha-1,2-mannosyltransferase activity"/>
    <property type="evidence" value="ECO:0007669"/>
    <property type="project" value="TreeGrafter"/>
</dbReference>
<evidence type="ECO:0000313" key="6">
    <source>
        <dbReference type="EMBL" id="CAG9986657.1"/>
    </source>
</evidence>
<evidence type="ECO:0000256" key="5">
    <source>
        <dbReference type="SAM" id="Phobius"/>
    </source>
</evidence>
<dbReference type="InterPro" id="IPR029044">
    <property type="entry name" value="Nucleotide-diphossugar_trans"/>
</dbReference>
<dbReference type="GO" id="GO:0016020">
    <property type="term" value="C:membrane"/>
    <property type="evidence" value="ECO:0007669"/>
    <property type="project" value="InterPro"/>
</dbReference>
<protein>
    <submittedName>
        <fullName evidence="6">Uncharacterized protein</fullName>
    </submittedName>
</protein>
<dbReference type="Pfam" id="PF01793">
    <property type="entry name" value="Glyco_transf_15"/>
    <property type="match status" value="1"/>
</dbReference>
<reference evidence="6" key="1">
    <citation type="submission" date="2021-10" db="EMBL/GenBank/DDBJ databases">
        <authorList>
            <person name="Piombo E."/>
        </authorList>
    </citation>
    <scope>NUCLEOTIDE SEQUENCE</scope>
</reference>
<dbReference type="Gene3D" id="3.90.550.10">
    <property type="entry name" value="Spore Coat Polysaccharide Biosynthesis Protein SpsA, Chain A"/>
    <property type="match status" value="1"/>
</dbReference>
<sequence>MDRKFAPRRGNTFWSRAKYYLPILEYDTRRRLAQRLYRRRGIRILVRNWRLILGLALLLTVETWMHVRNLTVVHPTDNLDPPFYETCQSPIKNTHERANATLVMMARNSDVKGAVASILNVQDRFNDNFGYPWVFLNNEEWSEDFIDQVTDAVHLSNSGATVRFELIPSNMWGYPSWVDKSKSQRNMQQLEDQGIMYAGKENYHHMCRFSSGIMPNSFFYDIPALQEYKWYWRVEPDISFTCDITYDPFYEMERTDKKYGWVVALWEIETTVPTLFRKISEYKKLARLPTTPQWKSMLIPTRVPWPFRSLFYSNKPGYDVNGDQWNFCHFWSNFEIADMDFYRSDEYRNLFHYLDDDGGFYYERWGDAPIHSLAAALLLRPDQIHHFSDWGYIHGDFQWCPYGPTIDNMKMFQVATDLDGKKLADIRTGPDGDLGCNCKCDPDISEIAARCYNSWRSSVA</sequence>
<evidence type="ECO:0000256" key="2">
    <source>
        <dbReference type="ARBA" id="ARBA00022676"/>
    </source>
</evidence>
<gene>
    <name evidence="6" type="ORF">CBYS24578_00007854</name>
</gene>
<dbReference type="GO" id="GO:0000032">
    <property type="term" value="P:cell wall mannoprotein biosynthetic process"/>
    <property type="evidence" value="ECO:0007669"/>
    <property type="project" value="TreeGrafter"/>
</dbReference>
<dbReference type="PANTHER" id="PTHR31121">
    <property type="entry name" value="ALPHA-1,2 MANNOSYLTRANSFERASE KTR1"/>
    <property type="match status" value="1"/>
</dbReference>
<feature type="active site" description="Nucleophile" evidence="4">
    <location>
        <position position="335"/>
    </location>
</feature>
<keyword evidence="5" id="KW-0812">Transmembrane</keyword>
<proteinExistence type="inferred from homology"/>
<evidence type="ECO:0000256" key="3">
    <source>
        <dbReference type="ARBA" id="ARBA00022679"/>
    </source>
</evidence>
<dbReference type="OrthoDB" id="439943at2759"/>
<dbReference type="PANTHER" id="PTHR31121:SF2">
    <property type="entry name" value="MANNOSYLTRANSFERASE KTR5-RELATED"/>
    <property type="match status" value="1"/>
</dbReference>
<feature type="transmembrane region" description="Helical" evidence="5">
    <location>
        <begin position="48"/>
        <end position="67"/>
    </location>
</feature>
<organism evidence="6 7">
    <name type="scientific">Clonostachys byssicola</name>
    <dbReference type="NCBI Taxonomy" id="160290"/>
    <lineage>
        <taxon>Eukaryota</taxon>
        <taxon>Fungi</taxon>
        <taxon>Dikarya</taxon>
        <taxon>Ascomycota</taxon>
        <taxon>Pezizomycotina</taxon>
        <taxon>Sordariomycetes</taxon>
        <taxon>Hypocreomycetidae</taxon>
        <taxon>Hypocreales</taxon>
        <taxon>Bionectriaceae</taxon>
        <taxon>Clonostachys</taxon>
    </lineage>
</organism>
<dbReference type="EMBL" id="CABFNO020001405">
    <property type="protein sequence ID" value="CAG9986657.1"/>
    <property type="molecule type" value="Genomic_DNA"/>
</dbReference>
<dbReference type="AlphaFoldDB" id="A0A9N9Y1Y0"/>
<evidence type="ECO:0000256" key="1">
    <source>
        <dbReference type="ARBA" id="ARBA00007677"/>
    </source>
</evidence>